<comment type="caution">
    <text evidence="1">The sequence shown here is derived from an EMBL/GenBank/DDBJ whole genome shotgun (WGS) entry which is preliminary data.</text>
</comment>
<organism evidence="1">
    <name type="scientific">marine sediment metagenome</name>
    <dbReference type="NCBI Taxonomy" id="412755"/>
    <lineage>
        <taxon>unclassified sequences</taxon>
        <taxon>metagenomes</taxon>
        <taxon>ecological metagenomes</taxon>
    </lineage>
</organism>
<accession>A0A0F9URX0</accession>
<dbReference type="EMBL" id="LAZR01000574">
    <property type="protein sequence ID" value="KKN63911.1"/>
    <property type="molecule type" value="Genomic_DNA"/>
</dbReference>
<proteinExistence type="predicted"/>
<sequence>MRVLKIKKFNNTVQNTIVQAFGISVQISTSGSPKRL</sequence>
<name>A0A0F9URX0_9ZZZZ</name>
<gene>
    <name evidence="1" type="ORF">LCGC14_0496840</name>
</gene>
<evidence type="ECO:0000313" key="1">
    <source>
        <dbReference type="EMBL" id="KKN63911.1"/>
    </source>
</evidence>
<protein>
    <submittedName>
        <fullName evidence="1">Uncharacterized protein</fullName>
    </submittedName>
</protein>
<reference evidence="1" key="1">
    <citation type="journal article" date="2015" name="Nature">
        <title>Complex archaea that bridge the gap between prokaryotes and eukaryotes.</title>
        <authorList>
            <person name="Spang A."/>
            <person name="Saw J.H."/>
            <person name="Jorgensen S.L."/>
            <person name="Zaremba-Niedzwiedzka K."/>
            <person name="Martijn J."/>
            <person name="Lind A.E."/>
            <person name="van Eijk R."/>
            <person name="Schleper C."/>
            <person name="Guy L."/>
            <person name="Ettema T.J."/>
        </authorList>
    </citation>
    <scope>NUCLEOTIDE SEQUENCE</scope>
</reference>
<dbReference type="AlphaFoldDB" id="A0A0F9URX0"/>